<feature type="non-terminal residue" evidence="3">
    <location>
        <position position="755"/>
    </location>
</feature>
<accession>A0A3B1DRZ9</accession>
<dbReference type="Gene3D" id="1.10.1130.10">
    <property type="entry name" value="Flavocytochrome C3, Chain A"/>
    <property type="match status" value="2"/>
</dbReference>
<dbReference type="GO" id="GO:0016491">
    <property type="term" value="F:oxidoreductase activity"/>
    <property type="evidence" value="ECO:0007669"/>
    <property type="project" value="TreeGrafter"/>
</dbReference>
<evidence type="ECO:0000259" key="2">
    <source>
        <dbReference type="Pfam" id="PF09699"/>
    </source>
</evidence>
<name>A0A3B1DRZ9_9ZZZZ</name>
<protein>
    <submittedName>
        <fullName evidence="3">Probable deca-heme c-type cytochrome</fullName>
    </submittedName>
</protein>
<dbReference type="SUPFAM" id="SSF48452">
    <property type="entry name" value="TPR-like"/>
    <property type="match status" value="1"/>
</dbReference>
<dbReference type="SUPFAM" id="SSF48695">
    <property type="entry name" value="Multiheme cytochromes"/>
    <property type="match status" value="1"/>
</dbReference>
<dbReference type="PROSITE" id="PS50005">
    <property type="entry name" value="TPR"/>
    <property type="match status" value="1"/>
</dbReference>
<feature type="domain" description="Doubled CXXCH motif" evidence="2">
    <location>
        <begin position="416"/>
        <end position="444"/>
    </location>
</feature>
<gene>
    <name evidence="3" type="ORF">MNBD_PLANCTO03-836</name>
</gene>
<sequence length="755" mass="83134">MRVMSFVPRALCLEHWMEAYPRAVVQRAEVLGTVVWPAKGEEGHEGCVAFTRIGLGPQHPAGEVDRLCAMQGRWRHTLCLAYTTSGMVLLLAGCSREESSSTIPPAASPGSSVASVFVGRDACVVCHQAEHDAHADSHHDLAMQPANAETVLGDFADASFEHFGVVSRFFTRDGGYFVETDSPDGTIQEYRVEYTFGVDPLQQYLVAFPGGRLQVLPLCWDTRPEALGGQRWFHLYPDDPVPAGDILHWTGPNQNWNFMCAECHSTDLHKNYDLATETFDTTWTEIDVSCEACHGPGSVHVAWAEREGQDAHAADALEAGLTVDLADRDGGRWVFAPDAPTAHRSKARQTHAEIESCARCHARRTALTDDYQHGLALLDSHRVSLLTEPEYFADGQVREENYVYGSFLQSSMYAAGVTCTDCHEPHSARLWVEDDVLCFRCHSPREFGGESHSHHPADEETGREMVSCVGCHMPVRTYMVVDDRHDHSFRVPRPDLSEKLGTPNACTLCHAEEDAAWAAGHVAEWFGEDRRQEWRYGEALHAGHWGQPGAADALARLAHDPEQPAIARATGLALFARYPGAELVKAVRAGVMDKDPVVRLGVLAAVEGVVPEDRLRLVGELLGDPVLAVRVEAARVLAISVTEALPSEVQQAFEMAAADFVATQLANAERPESHIGLAAFYTDLARFEDAEREYRVALELDPANIAAAVNFADLRREQGRDTEGEQILREVLRRSPRSAAARHALGLTLIRLGQR</sequence>
<dbReference type="InterPro" id="IPR036280">
    <property type="entry name" value="Multihaem_cyt_sf"/>
</dbReference>
<evidence type="ECO:0000256" key="1">
    <source>
        <dbReference type="ARBA" id="ARBA00022729"/>
    </source>
</evidence>
<organism evidence="3">
    <name type="scientific">hydrothermal vent metagenome</name>
    <dbReference type="NCBI Taxonomy" id="652676"/>
    <lineage>
        <taxon>unclassified sequences</taxon>
        <taxon>metagenomes</taxon>
        <taxon>ecological metagenomes</taxon>
    </lineage>
</organism>
<dbReference type="InterPro" id="IPR010177">
    <property type="entry name" value="Paired_CXXCH_1"/>
</dbReference>
<evidence type="ECO:0000313" key="3">
    <source>
        <dbReference type="EMBL" id="VAX38924.1"/>
    </source>
</evidence>
<dbReference type="InterPro" id="IPR051829">
    <property type="entry name" value="Multiheme_Cytochr_ET"/>
</dbReference>
<keyword evidence="1" id="KW-0732">Signal</keyword>
<dbReference type="Pfam" id="PF09699">
    <property type="entry name" value="Paired_CXXCH_1"/>
    <property type="match status" value="1"/>
</dbReference>
<dbReference type="Gene3D" id="1.25.40.10">
    <property type="entry name" value="Tetratricopeptide repeat domain"/>
    <property type="match status" value="1"/>
</dbReference>
<dbReference type="InterPro" id="IPR019734">
    <property type="entry name" value="TPR_rpt"/>
</dbReference>
<reference evidence="3" key="1">
    <citation type="submission" date="2018-06" db="EMBL/GenBank/DDBJ databases">
        <authorList>
            <person name="Zhirakovskaya E."/>
        </authorList>
    </citation>
    <scope>NUCLEOTIDE SEQUENCE</scope>
</reference>
<dbReference type="PANTHER" id="PTHR35038:SF8">
    <property type="entry name" value="C-TYPE POLYHEME CYTOCHROME OMCC"/>
    <property type="match status" value="1"/>
</dbReference>
<dbReference type="AlphaFoldDB" id="A0A3B1DRZ9"/>
<dbReference type="EMBL" id="UOGK01000170">
    <property type="protein sequence ID" value="VAX38924.1"/>
    <property type="molecule type" value="Genomic_DNA"/>
</dbReference>
<dbReference type="PANTHER" id="PTHR35038">
    <property type="entry name" value="DISSIMILATORY SULFITE REDUCTASE SIRA"/>
    <property type="match status" value="1"/>
</dbReference>
<dbReference type="InterPro" id="IPR011990">
    <property type="entry name" value="TPR-like_helical_dom_sf"/>
</dbReference>
<proteinExistence type="predicted"/>